<dbReference type="RefSeq" id="WP_369268665.1">
    <property type="nucleotide sequence ID" value="NZ_CP163432.1"/>
</dbReference>
<feature type="transmembrane region" description="Helical" evidence="1">
    <location>
        <begin position="46"/>
        <end position="70"/>
    </location>
</feature>
<evidence type="ECO:0000256" key="1">
    <source>
        <dbReference type="SAM" id="Phobius"/>
    </source>
</evidence>
<name>A0AB39MP08_9ACTN</name>
<accession>A0AB39MP08</accession>
<protein>
    <submittedName>
        <fullName evidence="2">Uncharacterized protein</fullName>
    </submittedName>
</protein>
<gene>
    <name evidence="2" type="ORF">AB5J55_00195</name>
</gene>
<dbReference type="EMBL" id="CP163432">
    <property type="protein sequence ID" value="XDQ08205.1"/>
    <property type="molecule type" value="Genomic_DNA"/>
</dbReference>
<evidence type="ECO:0000313" key="2">
    <source>
        <dbReference type="EMBL" id="XDQ08205.1"/>
    </source>
</evidence>
<feature type="transmembrane region" description="Helical" evidence="1">
    <location>
        <begin position="12"/>
        <end position="34"/>
    </location>
</feature>
<keyword evidence="1" id="KW-1133">Transmembrane helix</keyword>
<sequence>MKPLITPSSALLYRALIITAVLGMVGGAALLGSARARARTPRGIRAGWLALLALGEVAIAVAFAGSVIAGSPGPDTVIGALGILASGCVASSCLSVAGSAMRGPRFRSQLANTALPRAA</sequence>
<keyword evidence="1" id="KW-0812">Transmembrane</keyword>
<dbReference type="AlphaFoldDB" id="A0AB39MP08"/>
<organism evidence="2">
    <name type="scientific">Streptomyces sp. R11</name>
    <dbReference type="NCBI Taxonomy" id="3238625"/>
    <lineage>
        <taxon>Bacteria</taxon>
        <taxon>Bacillati</taxon>
        <taxon>Actinomycetota</taxon>
        <taxon>Actinomycetes</taxon>
        <taxon>Kitasatosporales</taxon>
        <taxon>Streptomycetaceae</taxon>
        <taxon>Streptomyces</taxon>
    </lineage>
</organism>
<feature type="transmembrane region" description="Helical" evidence="1">
    <location>
        <begin position="76"/>
        <end position="97"/>
    </location>
</feature>
<keyword evidence="1" id="KW-0472">Membrane</keyword>
<reference evidence="2" key="1">
    <citation type="submission" date="2024-07" db="EMBL/GenBank/DDBJ databases">
        <authorList>
            <person name="Yu S.T."/>
        </authorList>
    </citation>
    <scope>NUCLEOTIDE SEQUENCE</scope>
    <source>
        <strain evidence="2">R11</strain>
    </source>
</reference>
<proteinExistence type="predicted"/>